<reference evidence="1 2" key="1">
    <citation type="submission" date="2016-03" db="EMBL/GenBank/DDBJ databases">
        <authorList>
            <person name="Zhang H."/>
            <person name="Liu R."/>
            <person name="Wang M."/>
            <person name="Wang H."/>
            <person name="Wang L."/>
            <person name="Song L."/>
        </authorList>
    </citation>
    <scope>NUCLEOTIDE SEQUENCE [LARGE SCALE GENOMIC DNA]</scope>
    <source>
        <strain evidence="1 2">DSM 16098</strain>
    </source>
</reference>
<evidence type="ECO:0000313" key="1">
    <source>
        <dbReference type="EMBL" id="KYL34918.1"/>
    </source>
</evidence>
<protein>
    <submittedName>
        <fullName evidence="1">Uncharacterized protein</fullName>
    </submittedName>
</protein>
<sequence length="66" mass="7216">MWKKALKVTGLVALGVVDVLLSVSEENDQLDELDDGMGNIIADGEEMTRAEAEDAKARGELYDTYL</sequence>
<dbReference type="EMBL" id="LVCM01000007">
    <property type="protein sequence ID" value="KYL34918.1"/>
    <property type="molecule type" value="Genomic_DNA"/>
</dbReference>
<gene>
    <name evidence="1" type="ORF">A2I98_08810</name>
</gene>
<dbReference type="RefSeq" id="WP_024601501.1">
    <property type="nucleotide sequence ID" value="NZ_LVCM01000007.1"/>
</dbReference>
<accession>A0ABR5VY78</accession>
<evidence type="ECO:0000313" key="2">
    <source>
        <dbReference type="Proteomes" id="UP000075621"/>
    </source>
</evidence>
<dbReference type="Proteomes" id="UP000075621">
    <property type="component" value="Unassembled WGS sequence"/>
</dbReference>
<organism evidence="1 2">
    <name type="scientific">Pseudoalteromonas agarivorans</name>
    <dbReference type="NCBI Taxonomy" id="176102"/>
    <lineage>
        <taxon>Bacteria</taxon>
        <taxon>Pseudomonadati</taxon>
        <taxon>Pseudomonadota</taxon>
        <taxon>Gammaproteobacteria</taxon>
        <taxon>Alteromonadales</taxon>
        <taxon>Pseudoalteromonadaceae</taxon>
        <taxon>Pseudoalteromonas</taxon>
    </lineage>
</organism>
<comment type="caution">
    <text evidence="1">The sequence shown here is derived from an EMBL/GenBank/DDBJ whole genome shotgun (WGS) entry which is preliminary data.</text>
</comment>
<proteinExistence type="predicted"/>
<name>A0ABR5VY78_9GAMM</name>